<comment type="subcellular location">
    <subcellularLocation>
        <location evidence="4">Cytoplasm</location>
        <location evidence="4">Cytoskeleton</location>
    </subcellularLocation>
</comment>
<comment type="similarity">
    <text evidence="4">Belongs to the kinesin light chain family.</text>
</comment>
<evidence type="ECO:0000313" key="7">
    <source>
        <dbReference type="Proteomes" id="UP000663828"/>
    </source>
</evidence>
<comment type="caution">
    <text evidence="5">The sequence shown here is derived from an EMBL/GenBank/DDBJ whole genome shotgun (WGS) entry which is preliminary data.</text>
</comment>
<dbReference type="GO" id="GO:0005874">
    <property type="term" value="C:microtubule"/>
    <property type="evidence" value="ECO:0007669"/>
    <property type="project" value="UniProtKB-UniRule"/>
</dbReference>
<comment type="subunit">
    <text evidence="4">Oligomeric complex composed of two heavy chains and two light chains.</text>
</comment>
<evidence type="ECO:0000256" key="1">
    <source>
        <dbReference type="ARBA" id="ARBA00022737"/>
    </source>
</evidence>
<dbReference type="PANTHER" id="PTHR45641:SF19">
    <property type="entry name" value="NEPHROCYSTIN-3"/>
    <property type="match status" value="1"/>
</dbReference>
<keyword evidence="1" id="KW-0677">Repeat</keyword>
<feature type="repeat" description="TPR" evidence="3">
    <location>
        <begin position="534"/>
        <end position="567"/>
    </location>
</feature>
<dbReference type="InterPro" id="IPR019734">
    <property type="entry name" value="TPR_rpt"/>
</dbReference>
<dbReference type="SUPFAM" id="SSF56399">
    <property type="entry name" value="ADP-ribosylation"/>
    <property type="match status" value="1"/>
</dbReference>
<dbReference type="SUPFAM" id="SSF48452">
    <property type="entry name" value="TPR-like"/>
    <property type="match status" value="1"/>
</dbReference>
<organism evidence="5 8">
    <name type="scientific">Adineta ricciae</name>
    <name type="common">Rotifer</name>
    <dbReference type="NCBI Taxonomy" id="249248"/>
    <lineage>
        <taxon>Eukaryota</taxon>
        <taxon>Metazoa</taxon>
        <taxon>Spiralia</taxon>
        <taxon>Gnathifera</taxon>
        <taxon>Rotifera</taxon>
        <taxon>Eurotatoria</taxon>
        <taxon>Bdelloidea</taxon>
        <taxon>Adinetida</taxon>
        <taxon>Adinetidae</taxon>
        <taxon>Adineta</taxon>
    </lineage>
</organism>
<dbReference type="GO" id="GO:0005871">
    <property type="term" value="C:kinesin complex"/>
    <property type="evidence" value="ECO:0007669"/>
    <property type="project" value="UniProtKB-UniRule"/>
</dbReference>
<keyword evidence="4" id="KW-0206">Cytoskeleton</keyword>
<sequence>MESSESSGRPSFLSPMDENLEIFALLWLYSPIDDQHENADIQQQLRSIINYLKLFDDIDDCEQYIRSLSKDDRLVILTDDKLALPITSRVHDLRRITSIYIISSDSETTLGWVEQYKKIRCVQNDVNEVIARLKLDHIKRKKLQEPLKINIFDTNQWTDNSPSNTNAHFLHLQLIIQFLLNTKLTNEQILENKKELIDLCRIEYRDNAEQLKILNEFEHNYLPSNALWWYSLDSFLYQLLNKSLNTINVDLLYILQFFIHDLIRQLQLYQLSSVKRVYRTYLISADELDVFEGSIGKYISINRFFSAFISRDNALEYFNDYELDDETTKKILFKIDADPRLAKIKPFGDIAVHRTTAHEEEILFSLGSIFRVNSINRNKSHISIIHLILCSDDDHHLKPIFDPIKHQYADTEINLLSFGNALRRMGKVDDAEKCYQRLLQDSTYDQDIISRTYHHLGRIGEMKGDYDNSLEWLNKSLEIKLKIMKANDPSIAQSYNCIGIVYQQKGDHQKALDAFNKALNIWKRAFGKNHPNVAGCYNNMGVVYKREKKYGEALESFQRALAIRAKHPTANNHDLAGSHNNIGAVYERLGHHDLAIEHYNLSLKIKTKSLPPQHPSIASTLENMGYVYENREAYIQALSYLQKAAVIYRHALPPTHHDVLQIEESIRRVSSKL</sequence>
<dbReference type="Pfam" id="PF13424">
    <property type="entry name" value="TPR_12"/>
    <property type="match status" value="3"/>
</dbReference>
<evidence type="ECO:0000256" key="4">
    <source>
        <dbReference type="RuleBase" id="RU367020"/>
    </source>
</evidence>
<keyword evidence="7" id="KW-1185">Reference proteome</keyword>
<dbReference type="EMBL" id="CAJNOJ010000086">
    <property type="protein sequence ID" value="CAF1071194.1"/>
    <property type="molecule type" value="Genomic_DNA"/>
</dbReference>
<name>A0A814LWB9_ADIRI</name>
<dbReference type="PROSITE" id="PS50005">
    <property type="entry name" value="TPR"/>
    <property type="match status" value="3"/>
</dbReference>
<dbReference type="InterPro" id="IPR011990">
    <property type="entry name" value="TPR-like_helical_dom_sf"/>
</dbReference>
<feature type="repeat" description="TPR" evidence="3">
    <location>
        <begin position="576"/>
        <end position="609"/>
    </location>
</feature>
<dbReference type="EMBL" id="CAJNOR010003300">
    <property type="protein sequence ID" value="CAF1399791.1"/>
    <property type="molecule type" value="Genomic_DNA"/>
</dbReference>
<reference evidence="5" key="1">
    <citation type="submission" date="2021-02" db="EMBL/GenBank/DDBJ databases">
        <authorList>
            <person name="Nowell W R."/>
        </authorList>
    </citation>
    <scope>NUCLEOTIDE SEQUENCE</scope>
</reference>
<evidence type="ECO:0000313" key="8">
    <source>
        <dbReference type="Proteomes" id="UP000663852"/>
    </source>
</evidence>
<evidence type="ECO:0000313" key="5">
    <source>
        <dbReference type="EMBL" id="CAF1071194.1"/>
    </source>
</evidence>
<keyword evidence="4" id="KW-0505">Motor protein</keyword>
<proteinExistence type="inferred from homology"/>
<evidence type="ECO:0000256" key="3">
    <source>
        <dbReference type="PROSITE-ProRule" id="PRU00339"/>
    </source>
</evidence>
<keyword evidence="4" id="KW-0963">Cytoplasm</keyword>
<dbReference type="AlphaFoldDB" id="A0A814LWB9"/>
<evidence type="ECO:0000256" key="2">
    <source>
        <dbReference type="ARBA" id="ARBA00022803"/>
    </source>
</evidence>
<dbReference type="SMART" id="SM00028">
    <property type="entry name" value="TPR"/>
    <property type="match status" value="6"/>
</dbReference>
<dbReference type="PROSITE" id="PS50293">
    <property type="entry name" value="TPR_REGION"/>
    <property type="match status" value="2"/>
</dbReference>
<protein>
    <recommendedName>
        <fullName evidence="4">Kinesin light chain</fullName>
    </recommendedName>
</protein>
<dbReference type="Proteomes" id="UP000663828">
    <property type="component" value="Unassembled WGS sequence"/>
</dbReference>
<dbReference type="Gene3D" id="1.25.40.10">
    <property type="entry name" value="Tetratricopeptide repeat domain"/>
    <property type="match status" value="2"/>
</dbReference>
<accession>A0A814LWB9</accession>
<gene>
    <name evidence="5" type="ORF">EDS130_LOCUS18449</name>
    <name evidence="6" type="ORF">XAT740_LOCUS34072</name>
</gene>
<keyword evidence="4" id="KW-0493">Microtubule</keyword>
<dbReference type="PANTHER" id="PTHR45641">
    <property type="entry name" value="TETRATRICOPEPTIDE REPEAT PROTEIN (AFU_ORTHOLOGUE AFUA_6G03870)"/>
    <property type="match status" value="1"/>
</dbReference>
<comment type="function">
    <text evidence="4">Kinesin is a microtubule-associated force-producing protein that play a role in organelle transport.</text>
</comment>
<dbReference type="OrthoDB" id="19588at2759"/>
<dbReference type="Proteomes" id="UP000663852">
    <property type="component" value="Unassembled WGS sequence"/>
</dbReference>
<evidence type="ECO:0000313" key="6">
    <source>
        <dbReference type="EMBL" id="CAF1399791.1"/>
    </source>
</evidence>
<dbReference type="PRINTS" id="PR00381">
    <property type="entry name" value="KINESINLIGHT"/>
</dbReference>
<feature type="repeat" description="TPR" evidence="3">
    <location>
        <begin position="492"/>
        <end position="525"/>
    </location>
</feature>
<keyword evidence="2 3" id="KW-0802">TPR repeat</keyword>
<dbReference type="Gene3D" id="3.90.176.10">
    <property type="entry name" value="Toxin ADP-ribosyltransferase, Chain A, domain 1"/>
    <property type="match status" value="1"/>
</dbReference>